<reference evidence="4 6" key="2">
    <citation type="submission" date="2019-05" db="EMBL/GenBank/DDBJ databases">
        <authorList>
            <person name="Farhan Ul Haque M."/>
        </authorList>
    </citation>
    <scope>NUCLEOTIDE SEQUENCE [LARGE SCALE GENOMIC DNA]</scope>
    <source>
        <strain evidence="4">2</strain>
    </source>
</reference>
<dbReference type="RefSeq" id="WP_134489894.1">
    <property type="nucleotide sequence ID" value="NZ_CABFMQ020000001.1"/>
</dbReference>
<keyword evidence="2" id="KW-0812">Transmembrane</keyword>
<evidence type="ECO:0000256" key="2">
    <source>
        <dbReference type="SAM" id="Phobius"/>
    </source>
</evidence>
<sequence length="69" mass="7348">MSLASTTPGSRERRSSPRRGAEGNTLAQVLRLAALVILAVLWIGVAAMQKHRRDIAPDAAATLHSAAMR</sequence>
<evidence type="ECO:0000313" key="6">
    <source>
        <dbReference type="Proteomes" id="UP000485880"/>
    </source>
</evidence>
<accession>A0A4U8Z2F2</accession>
<dbReference type="EMBL" id="LR536450">
    <property type="protein sequence ID" value="VFU09499.1"/>
    <property type="molecule type" value="Genomic_DNA"/>
</dbReference>
<keyword evidence="2" id="KW-1133">Transmembrane helix</keyword>
<gene>
    <name evidence="4" type="ORF">MPC4_10184</name>
    <name evidence="3" type="ORF">MTUNDRAET4_2612</name>
</gene>
<feature type="transmembrane region" description="Helical" evidence="2">
    <location>
        <begin position="29"/>
        <end position="48"/>
    </location>
</feature>
<feature type="compositionally biased region" description="Basic and acidic residues" evidence="1">
    <location>
        <begin position="10"/>
        <end position="21"/>
    </location>
</feature>
<reference evidence="3 5" key="1">
    <citation type="submission" date="2019-03" db="EMBL/GenBank/DDBJ databases">
        <authorList>
            <person name="Kox A.R. M."/>
        </authorList>
    </citation>
    <scope>NUCLEOTIDE SEQUENCE [LARGE SCALE GENOMIC DNA]</scope>
    <source>
        <strain evidence="3">MTUNDRAET4 annotated genome</strain>
    </source>
</reference>
<dbReference type="Proteomes" id="UP000485880">
    <property type="component" value="Unassembled WGS sequence"/>
</dbReference>
<keyword evidence="2" id="KW-0472">Membrane</keyword>
<dbReference type="KEGG" id="mtun:MTUNDRAET4_2612"/>
<evidence type="ECO:0000256" key="1">
    <source>
        <dbReference type="SAM" id="MobiDB-lite"/>
    </source>
</evidence>
<evidence type="ECO:0000313" key="5">
    <source>
        <dbReference type="Proteomes" id="UP000294360"/>
    </source>
</evidence>
<keyword evidence="6" id="KW-1185">Reference proteome</keyword>
<feature type="region of interest" description="Disordered" evidence="1">
    <location>
        <begin position="1"/>
        <end position="23"/>
    </location>
</feature>
<proteinExistence type="predicted"/>
<dbReference type="EMBL" id="CABFMQ020000001">
    <property type="protein sequence ID" value="VTZ48234.1"/>
    <property type="molecule type" value="Genomic_DNA"/>
</dbReference>
<dbReference type="AlphaFoldDB" id="A0A4U8Z2F2"/>
<name>A0A4U8Z2F2_METTU</name>
<evidence type="ECO:0000313" key="4">
    <source>
        <dbReference type="EMBL" id="VTZ48234.1"/>
    </source>
</evidence>
<protein>
    <submittedName>
        <fullName evidence="3">Uncharacterized protein</fullName>
    </submittedName>
</protein>
<dbReference type="Proteomes" id="UP000294360">
    <property type="component" value="Chromosome"/>
</dbReference>
<organism evidence="3 5">
    <name type="scientific">Methylocella tundrae</name>
    <dbReference type="NCBI Taxonomy" id="227605"/>
    <lineage>
        <taxon>Bacteria</taxon>
        <taxon>Pseudomonadati</taxon>
        <taxon>Pseudomonadota</taxon>
        <taxon>Alphaproteobacteria</taxon>
        <taxon>Hyphomicrobiales</taxon>
        <taxon>Beijerinckiaceae</taxon>
        <taxon>Methylocella</taxon>
    </lineage>
</organism>
<evidence type="ECO:0000313" key="3">
    <source>
        <dbReference type="EMBL" id="VFU09499.1"/>
    </source>
</evidence>